<evidence type="ECO:0000313" key="1">
    <source>
        <dbReference type="EMBL" id="GAA5796445.1"/>
    </source>
</evidence>
<evidence type="ECO:0000313" key="2">
    <source>
        <dbReference type="Proteomes" id="UP001476247"/>
    </source>
</evidence>
<comment type="caution">
    <text evidence="1">The sequence shown here is derived from an EMBL/GenBank/DDBJ whole genome shotgun (WGS) entry which is preliminary data.</text>
</comment>
<organism evidence="1 2">
    <name type="scientific">Helicostylum pulchrum</name>
    <dbReference type="NCBI Taxonomy" id="562976"/>
    <lineage>
        <taxon>Eukaryota</taxon>
        <taxon>Fungi</taxon>
        <taxon>Fungi incertae sedis</taxon>
        <taxon>Mucoromycota</taxon>
        <taxon>Mucoromycotina</taxon>
        <taxon>Mucoromycetes</taxon>
        <taxon>Mucorales</taxon>
        <taxon>Mucorineae</taxon>
        <taxon>Mucoraceae</taxon>
        <taxon>Helicostylum</taxon>
    </lineage>
</organism>
<proteinExistence type="predicted"/>
<protein>
    <recommendedName>
        <fullName evidence="3">Prolamin-like domain-containing protein</fullName>
    </recommendedName>
</protein>
<name>A0ABP9XQA1_9FUNG</name>
<gene>
    <name evidence="1" type="ORF">HPULCUR_001817</name>
</gene>
<accession>A0ABP9XQA1</accession>
<dbReference type="Proteomes" id="UP001476247">
    <property type="component" value="Unassembled WGS sequence"/>
</dbReference>
<sequence>MYPLLNLYPYFVLSMLAKSLISMAMSLTLPLLAVCAPPSSNCANKSFDECLSMYPEVQDPRLRFEVMKACIGAIIHPEQHCFPPL</sequence>
<reference evidence="1 2" key="1">
    <citation type="submission" date="2024-04" db="EMBL/GenBank/DDBJ databases">
        <title>genome sequences of Mucor flavus KT1a and Helicostylum pulchrum KT1b strains isolation_sourced from the surface of a dry-aged beef.</title>
        <authorList>
            <person name="Toyotome T."/>
            <person name="Hosono M."/>
            <person name="Torimaru M."/>
            <person name="Fukuda K."/>
            <person name="Mikami N."/>
        </authorList>
    </citation>
    <scope>NUCLEOTIDE SEQUENCE [LARGE SCALE GENOMIC DNA]</scope>
    <source>
        <strain evidence="1 2">KT1b</strain>
    </source>
</reference>
<evidence type="ECO:0008006" key="3">
    <source>
        <dbReference type="Google" id="ProtNLM"/>
    </source>
</evidence>
<dbReference type="EMBL" id="BAABUJ010000006">
    <property type="protein sequence ID" value="GAA5796445.1"/>
    <property type="molecule type" value="Genomic_DNA"/>
</dbReference>
<keyword evidence="2" id="KW-1185">Reference proteome</keyword>